<dbReference type="InterPro" id="IPR016431">
    <property type="entry name" value="Pyrv-formate_lyase-activ_prd"/>
</dbReference>
<dbReference type="GO" id="GO:0003824">
    <property type="term" value="F:catalytic activity"/>
    <property type="evidence" value="ECO:0007669"/>
    <property type="project" value="InterPro"/>
</dbReference>
<dbReference type="AlphaFoldDB" id="D6Z580"/>
<evidence type="ECO:0000256" key="4">
    <source>
        <dbReference type="ARBA" id="ARBA00023014"/>
    </source>
</evidence>
<dbReference type="InterPro" id="IPR040085">
    <property type="entry name" value="MJ0674-like"/>
</dbReference>
<keyword evidence="4 5" id="KW-0411">Iron-sulfur</keyword>
<sequence length="323" mass="35711">MSKKSIPAWRQLAADELARRAAVAHERLRACESCPRRCRVDRLAGKLGFCRTGALAQVASYGPHFGEEEPLVGRGGSGTIFFGNCNLGCVFCQNYDISHPHDDQAGGMEVDAAALAGMMLELQEQGCVNINLVTPSHVVPQILAALVEARRLGLALPLVYNTSSYDSLATLQLLAGVVDIYLADFKYWRPAEAKRLLRAEDYPQRAREAIEEMHRQVGDLQLDDQGLAHRGLLLRHLVMPGGLADSEAIFHFLAQKISPHTYTNIMEQYHPSGQAHQFPPIDRPLDRAEYQQALELAHRAGLHRLDERAAARLLRRLLRGGGG</sequence>
<keyword evidence="7" id="KW-1185">Reference proteome</keyword>
<feature type="binding site" evidence="5">
    <location>
        <position position="85"/>
    </location>
    <ligand>
        <name>[4Fe-4S] cluster</name>
        <dbReference type="ChEBI" id="CHEBI:49883"/>
        <note>4Fe-4S-S-AdoMet</note>
    </ligand>
</feature>
<organism evidence="6 7">
    <name type="scientific">Desulfurivibrio alkaliphilus (strain DSM 19089 / UNIQEM U267 / AHT2)</name>
    <dbReference type="NCBI Taxonomy" id="589865"/>
    <lineage>
        <taxon>Bacteria</taxon>
        <taxon>Pseudomonadati</taxon>
        <taxon>Thermodesulfobacteriota</taxon>
        <taxon>Desulfobulbia</taxon>
        <taxon>Desulfobulbales</taxon>
        <taxon>Desulfobulbaceae</taxon>
        <taxon>Desulfurivibrio</taxon>
    </lineage>
</organism>
<dbReference type="HOGENOM" id="CLU_062674_0_1_7"/>
<dbReference type="Proteomes" id="UP000001508">
    <property type="component" value="Chromosome"/>
</dbReference>
<proteinExistence type="predicted"/>
<comment type="cofactor">
    <cofactor evidence="5">
        <name>[4Fe-4S] cluster</name>
        <dbReference type="ChEBI" id="CHEBI:49883"/>
    </cofactor>
    <text evidence="5">Binds 1 [4Fe-4S] cluster. The cluster is coordinated with 3 cysteines and an exchangeable S-adenosyl-L-methionine.</text>
</comment>
<feature type="binding site" evidence="5">
    <location>
        <position position="89"/>
    </location>
    <ligand>
        <name>[4Fe-4S] cluster</name>
        <dbReference type="ChEBI" id="CHEBI:49883"/>
        <note>4Fe-4S-S-AdoMet</note>
    </ligand>
</feature>
<name>D6Z580_DESAT</name>
<dbReference type="SFLD" id="SFLDG01099">
    <property type="entry name" value="Uncharacterised_Radical_SAM_Su"/>
    <property type="match status" value="1"/>
</dbReference>
<evidence type="ECO:0000256" key="5">
    <source>
        <dbReference type="PIRSR" id="PIRSR004869-50"/>
    </source>
</evidence>
<evidence type="ECO:0000313" key="7">
    <source>
        <dbReference type="Proteomes" id="UP000001508"/>
    </source>
</evidence>
<dbReference type="STRING" id="589865.DaAHT2_0020"/>
<evidence type="ECO:0000256" key="1">
    <source>
        <dbReference type="ARBA" id="ARBA00022691"/>
    </source>
</evidence>
<accession>D6Z580</accession>
<dbReference type="eggNOG" id="COG1313">
    <property type="taxonomic scope" value="Bacteria"/>
</dbReference>
<keyword evidence="1 5" id="KW-0949">S-adenosyl-L-methionine</keyword>
<gene>
    <name evidence="6" type="ordered locus">DaAHT2_0020</name>
</gene>
<dbReference type="InterPro" id="IPR013785">
    <property type="entry name" value="Aldolase_TIM"/>
</dbReference>
<dbReference type="KEGG" id="dak:DaAHT2_0020"/>
<dbReference type="EMBL" id="CP001940">
    <property type="protein sequence ID" value="ADH84737.1"/>
    <property type="molecule type" value="Genomic_DNA"/>
</dbReference>
<feature type="binding site" evidence="5">
    <location>
        <position position="92"/>
    </location>
    <ligand>
        <name>[4Fe-4S] cluster</name>
        <dbReference type="ChEBI" id="CHEBI:49883"/>
        <note>4Fe-4S-S-AdoMet</note>
    </ligand>
</feature>
<dbReference type="RefSeq" id="WP_013162268.1">
    <property type="nucleotide sequence ID" value="NC_014216.1"/>
</dbReference>
<reference evidence="7" key="1">
    <citation type="submission" date="2010-02" db="EMBL/GenBank/DDBJ databases">
        <title>Complete sequence of Desulfurivibrio alkaliphilus AHT2.</title>
        <authorList>
            <consortium name="US DOE Joint Genome Institute"/>
            <person name="Pitluck S."/>
            <person name="Chertkov O."/>
            <person name="Detter J.C."/>
            <person name="Han C."/>
            <person name="Tapia R."/>
            <person name="Larimer F."/>
            <person name="Land M."/>
            <person name="Hauser L."/>
            <person name="Kyrpides N."/>
            <person name="Mikhailova N."/>
            <person name="Sorokin D.Y."/>
            <person name="Muyzer G."/>
            <person name="Woyke T."/>
        </authorList>
    </citation>
    <scope>NUCLEOTIDE SEQUENCE [LARGE SCALE GENOMIC DNA]</scope>
    <source>
        <strain evidence="7">DSM 19089 / UNIQEM U267 / AHT2</strain>
    </source>
</reference>
<dbReference type="InterPro" id="IPR007197">
    <property type="entry name" value="rSAM"/>
</dbReference>
<dbReference type="GO" id="GO:0046872">
    <property type="term" value="F:metal ion binding"/>
    <property type="evidence" value="ECO:0007669"/>
    <property type="project" value="UniProtKB-KW"/>
</dbReference>
<dbReference type="PANTHER" id="PTHR43075">
    <property type="entry name" value="FORMATE LYASE ACTIVATING ENZYME, PUTATIVE (AFU_ORTHOLOGUE AFUA_2G15630)-RELATED"/>
    <property type="match status" value="1"/>
</dbReference>
<evidence type="ECO:0000313" key="6">
    <source>
        <dbReference type="EMBL" id="ADH84737.1"/>
    </source>
</evidence>
<evidence type="ECO:0000256" key="2">
    <source>
        <dbReference type="ARBA" id="ARBA00022723"/>
    </source>
</evidence>
<dbReference type="OrthoDB" id="9782387at2"/>
<dbReference type="PIRSF" id="PIRSF004869">
    <property type="entry name" value="PflX_prd"/>
    <property type="match status" value="1"/>
</dbReference>
<evidence type="ECO:0000256" key="3">
    <source>
        <dbReference type="ARBA" id="ARBA00023004"/>
    </source>
</evidence>
<dbReference type="PANTHER" id="PTHR43075:SF1">
    <property type="entry name" value="FORMATE LYASE ACTIVATING ENZYME, PUTATIVE (AFU_ORTHOLOGUE AFUA_2G15630)-RELATED"/>
    <property type="match status" value="1"/>
</dbReference>
<keyword evidence="3 5" id="KW-0408">Iron</keyword>
<dbReference type="Gene3D" id="3.20.20.70">
    <property type="entry name" value="Aldolase class I"/>
    <property type="match status" value="1"/>
</dbReference>
<dbReference type="SFLD" id="SFLDS00029">
    <property type="entry name" value="Radical_SAM"/>
    <property type="match status" value="1"/>
</dbReference>
<keyword evidence="2 5" id="KW-0479">Metal-binding</keyword>
<dbReference type="InParanoid" id="D6Z580"/>
<protein>
    <submittedName>
        <fullName evidence="6">Radical SAM domain protein</fullName>
    </submittedName>
</protein>
<dbReference type="GO" id="GO:0051536">
    <property type="term" value="F:iron-sulfur cluster binding"/>
    <property type="evidence" value="ECO:0007669"/>
    <property type="project" value="UniProtKB-KW"/>
</dbReference>